<dbReference type="AlphaFoldDB" id="A0AAE1AGT5"/>
<dbReference type="EMBL" id="JAWDGP010001849">
    <property type="protein sequence ID" value="KAK3787628.1"/>
    <property type="molecule type" value="Genomic_DNA"/>
</dbReference>
<evidence type="ECO:0000313" key="3">
    <source>
        <dbReference type="Proteomes" id="UP001283361"/>
    </source>
</evidence>
<name>A0AAE1AGT5_9GAST</name>
<evidence type="ECO:0000313" key="2">
    <source>
        <dbReference type="EMBL" id="KAK3787628.1"/>
    </source>
</evidence>
<sequence length="72" mass="7533">MSYLLSLTGGINEYQPGAGHNSATLPAETATWTRPSKANRSADTPSGTALDTPPRSGTVLDNAQYAAVLRSR</sequence>
<keyword evidence="3" id="KW-1185">Reference proteome</keyword>
<organism evidence="2 3">
    <name type="scientific">Elysia crispata</name>
    <name type="common">lettuce slug</name>
    <dbReference type="NCBI Taxonomy" id="231223"/>
    <lineage>
        <taxon>Eukaryota</taxon>
        <taxon>Metazoa</taxon>
        <taxon>Spiralia</taxon>
        <taxon>Lophotrochozoa</taxon>
        <taxon>Mollusca</taxon>
        <taxon>Gastropoda</taxon>
        <taxon>Heterobranchia</taxon>
        <taxon>Euthyneura</taxon>
        <taxon>Panpulmonata</taxon>
        <taxon>Sacoglossa</taxon>
        <taxon>Placobranchoidea</taxon>
        <taxon>Plakobranchidae</taxon>
        <taxon>Elysia</taxon>
    </lineage>
</organism>
<reference evidence="2" key="1">
    <citation type="journal article" date="2023" name="G3 (Bethesda)">
        <title>A reference genome for the long-term kleptoplast-retaining sea slug Elysia crispata morphotype clarki.</title>
        <authorList>
            <person name="Eastman K.E."/>
            <person name="Pendleton A.L."/>
            <person name="Shaikh M.A."/>
            <person name="Suttiyut T."/>
            <person name="Ogas R."/>
            <person name="Tomko P."/>
            <person name="Gavelis G."/>
            <person name="Widhalm J.R."/>
            <person name="Wisecaver J.H."/>
        </authorList>
    </citation>
    <scope>NUCLEOTIDE SEQUENCE</scope>
    <source>
        <strain evidence="2">ECLA1</strain>
    </source>
</reference>
<protein>
    <submittedName>
        <fullName evidence="2">Uncharacterized protein</fullName>
    </submittedName>
</protein>
<feature type="compositionally biased region" description="Polar residues" evidence="1">
    <location>
        <begin position="30"/>
        <end position="49"/>
    </location>
</feature>
<evidence type="ECO:0000256" key="1">
    <source>
        <dbReference type="SAM" id="MobiDB-lite"/>
    </source>
</evidence>
<accession>A0AAE1AGT5</accession>
<comment type="caution">
    <text evidence="2">The sequence shown here is derived from an EMBL/GenBank/DDBJ whole genome shotgun (WGS) entry which is preliminary data.</text>
</comment>
<proteinExistence type="predicted"/>
<feature type="region of interest" description="Disordered" evidence="1">
    <location>
        <begin position="12"/>
        <end position="64"/>
    </location>
</feature>
<gene>
    <name evidence="2" type="ORF">RRG08_034330</name>
</gene>
<dbReference type="Proteomes" id="UP001283361">
    <property type="component" value="Unassembled WGS sequence"/>
</dbReference>